<gene>
    <name evidence="1" type="ORF">Tco_0772043</name>
</gene>
<reference evidence="1" key="1">
    <citation type="journal article" date="2022" name="Int. J. Mol. Sci.">
        <title>Draft Genome of Tanacetum Coccineum: Genomic Comparison of Closely Related Tanacetum-Family Plants.</title>
        <authorList>
            <person name="Yamashiro T."/>
            <person name="Shiraishi A."/>
            <person name="Nakayama K."/>
            <person name="Satake H."/>
        </authorList>
    </citation>
    <scope>NUCLEOTIDE SEQUENCE</scope>
</reference>
<keyword evidence="1" id="KW-0808">Transferase</keyword>
<sequence length="297" mass="33709">MLKPRLMRWIPLLLEFDVVNPRQNRSRRKSGPPDHLSRLEKPHQDKLEYMEITENFPLDSLGTSVALRVDCCSMVCRFRKLHAGEFHCQGMSSTEKTSFSKIVKPLLLGCTPSCFKICADQIIPGGVAPVICPRVVFKNWGLRAIDKGKILHQRDVMPQIHIQSLVKSLTFGASTSWDLFLSIKGNKYYTCWLFGAPRAIISDRGTHFCNDQFAKVEVSNRGLKRILDKEMGRKSMPLGRDKQDDALWLPYSVQNQPSGHPYSLYMDKACHLRLSGAQQLTGALKIMTTLNFKKSTV</sequence>
<evidence type="ECO:0000313" key="1">
    <source>
        <dbReference type="EMBL" id="GJS89407.1"/>
    </source>
</evidence>
<name>A0ABQ4ZJP6_9ASTR</name>
<dbReference type="GO" id="GO:0003964">
    <property type="term" value="F:RNA-directed DNA polymerase activity"/>
    <property type="evidence" value="ECO:0007669"/>
    <property type="project" value="UniProtKB-KW"/>
</dbReference>
<dbReference type="EMBL" id="BQNB010011347">
    <property type="protein sequence ID" value="GJS89407.1"/>
    <property type="molecule type" value="Genomic_DNA"/>
</dbReference>
<dbReference type="Proteomes" id="UP001151760">
    <property type="component" value="Unassembled WGS sequence"/>
</dbReference>
<proteinExistence type="predicted"/>
<organism evidence="1 2">
    <name type="scientific">Tanacetum coccineum</name>
    <dbReference type="NCBI Taxonomy" id="301880"/>
    <lineage>
        <taxon>Eukaryota</taxon>
        <taxon>Viridiplantae</taxon>
        <taxon>Streptophyta</taxon>
        <taxon>Embryophyta</taxon>
        <taxon>Tracheophyta</taxon>
        <taxon>Spermatophyta</taxon>
        <taxon>Magnoliopsida</taxon>
        <taxon>eudicotyledons</taxon>
        <taxon>Gunneridae</taxon>
        <taxon>Pentapetalae</taxon>
        <taxon>asterids</taxon>
        <taxon>campanulids</taxon>
        <taxon>Asterales</taxon>
        <taxon>Asteraceae</taxon>
        <taxon>Asteroideae</taxon>
        <taxon>Anthemideae</taxon>
        <taxon>Anthemidinae</taxon>
        <taxon>Tanacetum</taxon>
    </lineage>
</organism>
<dbReference type="SUPFAM" id="SSF53098">
    <property type="entry name" value="Ribonuclease H-like"/>
    <property type="match status" value="1"/>
</dbReference>
<dbReference type="InterPro" id="IPR012337">
    <property type="entry name" value="RNaseH-like_sf"/>
</dbReference>
<protein>
    <submittedName>
        <fullName evidence="1">Reverse transcriptase domain-containing protein</fullName>
    </submittedName>
</protein>
<reference evidence="1" key="2">
    <citation type="submission" date="2022-01" db="EMBL/GenBank/DDBJ databases">
        <authorList>
            <person name="Yamashiro T."/>
            <person name="Shiraishi A."/>
            <person name="Satake H."/>
            <person name="Nakayama K."/>
        </authorList>
    </citation>
    <scope>NUCLEOTIDE SEQUENCE</scope>
</reference>
<comment type="caution">
    <text evidence="1">The sequence shown here is derived from an EMBL/GenBank/DDBJ whole genome shotgun (WGS) entry which is preliminary data.</text>
</comment>
<keyword evidence="2" id="KW-1185">Reference proteome</keyword>
<evidence type="ECO:0000313" key="2">
    <source>
        <dbReference type="Proteomes" id="UP001151760"/>
    </source>
</evidence>
<keyword evidence="1" id="KW-0695">RNA-directed DNA polymerase</keyword>
<keyword evidence="1" id="KW-0548">Nucleotidyltransferase</keyword>
<accession>A0ABQ4ZJP6</accession>